<sequence length="62" mass="7185">MGGNANEIVPTLRLSYHDDDEDNRKFRNALKVDEAKVVQSKQTHRCCWNRSCSRANECQRCS</sequence>
<protein>
    <submittedName>
        <fullName evidence="1">Uncharacterized protein</fullName>
    </submittedName>
</protein>
<reference evidence="1" key="2">
    <citation type="submission" date="2020-06" db="EMBL/GenBank/DDBJ databases">
        <title>Helianthus annuus Genome sequencing and assembly Release 2.</title>
        <authorList>
            <person name="Gouzy J."/>
            <person name="Langlade N."/>
            <person name="Munos S."/>
        </authorList>
    </citation>
    <scope>NUCLEOTIDE SEQUENCE</scope>
    <source>
        <tissue evidence="1">Leaves</tissue>
    </source>
</reference>
<proteinExistence type="predicted"/>
<organism evidence="1 2">
    <name type="scientific">Helianthus annuus</name>
    <name type="common">Common sunflower</name>
    <dbReference type="NCBI Taxonomy" id="4232"/>
    <lineage>
        <taxon>Eukaryota</taxon>
        <taxon>Viridiplantae</taxon>
        <taxon>Streptophyta</taxon>
        <taxon>Embryophyta</taxon>
        <taxon>Tracheophyta</taxon>
        <taxon>Spermatophyta</taxon>
        <taxon>Magnoliopsida</taxon>
        <taxon>eudicotyledons</taxon>
        <taxon>Gunneridae</taxon>
        <taxon>Pentapetalae</taxon>
        <taxon>asterids</taxon>
        <taxon>campanulids</taxon>
        <taxon>Asterales</taxon>
        <taxon>Asteraceae</taxon>
        <taxon>Asteroideae</taxon>
        <taxon>Heliantheae alliance</taxon>
        <taxon>Heliantheae</taxon>
        <taxon>Helianthus</taxon>
    </lineage>
</organism>
<dbReference type="AlphaFoldDB" id="A0A9K3HEK5"/>
<dbReference type="Proteomes" id="UP000215914">
    <property type="component" value="Unassembled WGS sequence"/>
</dbReference>
<dbReference type="EMBL" id="MNCJ02000328">
    <property type="protein sequence ID" value="KAF5775989.1"/>
    <property type="molecule type" value="Genomic_DNA"/>
</dbReference>
<evidence type="ECO:0000313" key="1">
    <source>
        <dbReference type="EMBL" id="KAF5775989.1"/>
    </source>
</evidence>
<accession>A0A9K3HEK5</accession>
<reference evidence="1" key="1">
    <citation type="journal article" date="2017" name="Nature">
        <title>The sunflower genome provides insights into oil metabolism, flowering and Asterid evolution.</title>
        <authorList>
            <person name="Badouin H."/>
            <person name="Gouzy J."/>
            <person name="Grassa C.J."/>
            <person name="Murat F."/>
            <person name="Staton S.E."/>
            <person name="Cottret L."/>
            <person name="Lelandais-Briere C."/>
            <person name="Owens G.L."/>
            <person name="Carrere S."/>
            <person name="Mayjonade B."/>
            <person name="Legrand L."/>
            <person name="Gill N."/>
            <person name="Kane N.C."/>
            <person name="Bowers J.E."/>
            <person name="Hubner S."/>
            <person name="Bellec A."/>
            <person name="Berard A."/>
            <person name="Berges H."/>
            <person name="Blanchet N."/>
            <person name="Boniface M.C."/>
            <person name="Brunel D."/>
            <person name="Catrice O."/>
            <person name="Chaidir N."/>
            <person name="Claudel C."/>
            <person name="Donnadieu C."/>
            <person name="Faraut T."/>
            <person name="Fievet G."/>
            <person name="Helmstetter N."/>
            <person name="King M."/>
            <person name="Knapp S.J."/>
            <person name="Lai Z."/>
            <person name="Le Paslier M.C."/>
            <person name="Lippi Y."/>
            <person name="Lorenzon L."/>
            <person name="Mandel J.R."/>
            <person name="Marage G."/>
            <person name="Marchand G."/>
            <person name="Marquand E."/>
            <person name="Bret-Mestries E."/>
            <person name="Morien E."/>
            <person name="Nambeesan S."/>
            <person name="Nguyen T."/>
            <person name="Pegot-Espagnet P."/>
            <person name="Pouilly N."/>
            <person name="Raftis F."/>
            <person name="Sallet E."/>
            <person name="Schiex T."/>
            <person name="Thomas J."/>
            <person name="Vandecasteele C."/>
            <person name="Vares D."/>
            <person name="Vear F."/>
            <person name="Vautrin S."/>
            <person name="Crespi M."/>
            <person name="Mangin B."/>
            <person name="Burke J.M."/>
            <person name="Salse J."/>
            <person name="Munos S."/>
            <person name="Vincourt P."/>
            <person name="Rieseberg L.H."/>
            <person name="Langlade N.B."/>
        </authorList>
    </citation>
    <scope>NUCLEOTIDE SEQUENCE</scope>
    <source>
        <tissue evidence="1">Leaves</tissue>
    </source>
</reference>
<keyword evidence="2" id="KW-1185">Reference proteome</keyword>
<dbReference type="Gramene" id="mRNA:HanXRQr2_Chr13g0618221">
    <property type="protein sequence ID" value="CDS:HanXRQr2_Chr13g0618221.1"/>
    <property type="gene ID" value="HanXRQr2_Chr13g0618221"/>
</dbReference>
<name>A0A9K3HEK5_HELAN</name>
<comment type="caution">
    <text evidence="1">The sequence shown here is derived from an EMBL/GenBank/DDBJ whole genome shotgun (WGS) entry which is preliminary data.</text>
</comment>
<gene>
    <name evidence="1" type="ORF">HanXRQr2_Chr13g0618221</name>
</gene>
<evidence type="ECO:0000313" key="2">
    <source>
        <dbReference type="Proteomes" id="UP000215914"/>
    </source>
</evidence>